<dbReference type="Pfam" id="PF07534">
    <property type="entry name" value="TLD"/>
    <property type="match status" value="1"/>
</dbReference>
<feature type="compositionally biased region" description="Acidic residues" evidence="5">
    <location>
        <begin position="264"/>
        <end position="275"/>
    </location>
</feature>
<dbReference type="Proteomes" id="UP000530660">
    <property type="component" value="Unassembled WGS sequence"/>
</dbReference>
<evidence type="ECO:0000313" key="7">
    <source>
        <dbReference type="EMBL" id="KAF6000497.1"/>
    </source>
</evidence>
<proteinExistence type="inferred from homology"/>
<dbReference type="InterPro" id="IPR006571">
    <property type="entry name" value="TLDc_dom"/>
</dbReference>
<dbReference type="AlphaFoldDB" id="A0A7J7ID78"/>
<feature type="compositionally biased region" description="Basic and acidic residues" evidence="5">
    <location>
        <begin position="351"/>
        <end position="362"/>
    </location>
</feature>
<comment type="similarity">
    <text evidence="2">Belongs to the OXR1 family.</text>
</comment>
<organism evidence="7 8">
    <name type="scientific">Cyanidiococcus yangmingshanensis</name>
    <dbReference type="NCBI Taxonomy" id="2690220"/>
    <lineage>
        <taxon>Eukaryota</taxon>
        <taxon>Rhodophyta</taxon>
        <taxon>Bangiophyceae</taxon>
        <taxon>Cyanidiales</taxon>
        <taxon>Cyanidiaceae</taxon>
        <taxon>Cyanidiococcus</taxon>
    </lineage>
</organism>
<feature type="domain" description="TLDc" evidence="6">
    <location>
        <begin position="388"/>
        <end position="558"/>
    </location>
</feature>
<evidence type="ECO:0000256" key="4">
    <source>
        <dbReference type="ARBA" id="ARBA00040604"/>
    </source>
</evidence>
<dbReference type="GO" id="GO:0005739">
    <property type="term" value="C:mitochondrion"/>
    <property type="evidence" value="ECO:0007669"/>
    <property type="project" value="UniProtKB-SubCell"/>
</dbReference>
<comment type="caution">
    <text evidence="7">The sequence shown here is derived from an EMBL/GenBank/DDBJ whole genome shotgun (WGS) entry which is preliminary data.</text>
</comment>
<comment type="subcellular location">
    <subcellularLocation>
        <location evidence="1">Mitochondrion</location>
    </subcellularLocation>
</comment>
<dbReference type="PANTHER" id="PTHR23354">
    <property type="entry name" value="NUCLEOLAR PROTEIN 7/ESTROGEN RECEPTOR COACTIVATOR-RELATED"/>
    <property type="match status" value="1"/>
</dbReference>
<gene>
    <name evidence="7" type="primary">OXR1</name>
    <name evidence="7" type="ORF">F1559_000444</name>
</gene>
<accession>A0A7J7ID78</accession>
<evidence type="ECO:0000256" key="2">
    <source>
        <dbReference type="ARBA" id="ARBA00009540"/>
    </source>
</evidence>
<keyword evidence="3" id="KW-0496">Mitochondrion</keyword>
<feature type="region of interest" description="Disordered" evidence="5">
    <location>
        <begin position="29"/>
        <end position="56"/>
    </location>
</feature>
<name>A0A7J7ID78_9RHOD</name>
<dbReference type="PROSITE" id="PS51886">
    <property type="entry name" value="TLDC"/>
    <property type="match status" value="1"/>
</dbReference>
<evidence type="ECO:0000313" key="8">
    <source>
        <dbReference type="Proteomes" id="UP000530660"/>
    </source>
</evidence>
<feature type="compositionally biased region" description="Basic and acidic residues" evidence="5">
    <location>
        <begin position="304"/>
        <end position="333"/>
    </location>
</feature>
<evidence type="ECO:0000256" key="5">
    <source>
        <dbReference type="SAM" id="MobiDB-lite"/>
    </source>
</evidence>
<keyword evidence="8" id="KW-1185">Reference proteome</keyword>
<dbReference type="PANTHER" id="PTHR23354:SF62">
    <property type="entry name" value="MUSTARD, ISOFORM V"/>
    <property type="match status" value="1"/>
</dbReference>
<evidence type="ECO:0000259" key="6">
    <source>
        <dbReference type="PROSITE" id="PS51886"/>
    </source>
</evidence>
<dbReference type="OrthoDB" id="26679at2759"/>
<dbReference type="EMBL" id="VWRR01000019">
    <property type="protein sequence ID" value="KAF6000497.1"/>
    <property type="molecule type" value="Genomic_DNA"/>
</dbReference>
<sequence length="566" mass="62342">MLSACRCLLQRNLQDTACSSGKESWWTLQPLSPTASTGSSPFASARTIPSRTNEEQLQSERSLLPGWIRVGDAVFEGTVDIVPPTSASAMAVLRCRLARAVTHKHETSDPEPELVLGLIQRRWSIHPARAEDFQSMIDVSAWSWLEAEAPSVSECSNATAATADKERTLAFLARNETIAAMLEQITLLERAFGEKVPVADVTNPVRTSAAAPVSAAQAIAGSLNDLSGKEESPSDIWGSFGRLLSRWVWLHPSSAGGGSSGTNNDDDDDDDNEENTLDKRGRSARPWIDGALLDAVSETSSSPVHHDLPKDTSRRTQEERQSLQHAATRHERSLSASKETLGEYTQPMNDAVRREGNKHDENESSPESLGGVSRHPVDETNEFQIHSQVLLPSHVKAIREALPHRHRRSSWYLVYSTAIHGASLYTFYARTQRLSHSILAIRDRSGQVFGAFVAESWRPNASAFYGTGECFVFRADTQGRIQRYPWTGKNTFFQYSGPRFLAIGGGTHFALWLDDALLSGTSGYSETFDNPPICTNANEGEHQLCEFECVVLEVWSITELADARST</sequence>
<protein>
    <recommendedName>
        <fullName evidence="4">Oxidation resistance protein 1</fullName>
    </recommendedName>
</protein>
<reference evidence="7 8" key="1">
    <citation type="journal article" date="2020" name="J. Phycol.">
        <title>Comparative genome analysis reveals Cyanidiococcus gen. nov., a new extremophilic red algal genus sister to Cyanidioschyzon (Cyanidioschyzonaceae, Rhodophyta).</title>
        <authorList>
            <person name="Liu S.-L."/>
            <person name="Chiang Y.-R."/>
            <person name="Yoon H.S."/>
            <person name="Fu H.-Y."/>
        </authorList>
    </citation>
    <scope>NUCLEOTIDE SEQUENCE [LARGE SCALE GENOMIC DNA]</scope>
    <source>
        <strain evidence="7 8">THAL066</strain>
    </source>
</reference>
<dbReference type="SMART" id="SM00584">
    <property type="entry name" value="TLDc"/>
    <property type="match status" value="1"/>
</dbReference>
<evidence type="ECO:0000256" key="3">
    <source>
        <dbReference type="ARBA" id="ARBA00023128"/>
    </source>
</evidence>
<evidence type="ECO:0000256" key="1">
    <source>
        <dbReference type="ARBA" id="ARBA00004173"/>
    </source>
</evidence>
<feature type="region of interest" description="Disordered" evidence="5">
    <location>
        <begin position="254"/>
        <end position="375"/>
    </location>
</feature>